<feature type="signal peptide" evidence="1">
    <location>
        <begin position="1"/>
        <end position="25"/>
    </location>
</feature>
<keyword evidence="1" id="KW-0732">Signal</keyword>
<comment type="caution">
    <text evidence="3">The sequence shown here is derived from an EMBL/GenBank/DDBJ whole genome shotgun (WGS) entry which is preliminary data.</text>
</comment>
<dbReference type="RefSeq" id="WP_276828872.1">
    <property type="nucleotide sequence ID" value="NZ_DYVX01000091.1"/>
</dbReference>
<evidence type="ECO:0000256" key="1">
    <source>
        <dbReference type="SAM" id="SignalP"/>
    </source>
</evidence>
<proteinExistence type="predicted"/>
<feature type="chain" id="PRO_5037126709" evidence="1">
    <location>
        <begin position="26"/>
        <end position="433"/>
    </location>
</feature>
<protein>
    <submittedName>
        <fullName evidence="3">DUF3472 domain-containing protein</fullName>
    </submittedName>
</protein>
<name>A0A921HY17_9BACT</name>
<reference evidence="3" key="1">
    <citation type="journal article" date="2021" name="PeerJ">
        <title>Extensive microbial diversity within the chicken gut microbiome revealed by metagenomics and culture.</title>
        <authorList>
            <person name="Gilroy R."/>
            <person name="Ravi A."/>
            <person name="Getino M."/>
            <person name="Pursley I."/>
            <person name="Horton D.L."/>
            <person name="Alikhan N.F."/>
            <person name="Baker D."/>
            <person name="Gharbi K."/>
            <person name="Hall N."/>
            <person name="Watson M."/>
            <person name="Adriaenssens E.M."/>
            <person name="Foster-Nyarko E."/>
            <person name="Jarju S."/>
            <person name="Secka A."/>
            <person name="Antonio M."/>
            <person name="Oren A."/>
            <person name="Chaudhuri R.R."/>
            <person name="La Ragione R."/>
            <person name="Hildebrand F."/>
            <person name="Pallen M.J."/>
        </authorList>
    </citation>
    <scope>NUCLEOTIDE SEQUENCE</scope>
    <source>
        <strain evidence="3">CHK55-1828</strain>
    </source>
</reference>
<evidence type="ECO:0000259" key="2">
    <source>
        <dbReference type="Pfam" id="PF16871"/>
    </source>
</evidence>
<sequence>MKLYKLTLGHIMAVLFSLTSITMLAQSRVQSVSFAGNAYVTQRADKVRISDNGVENWSSPQTTVSAYFHIDKPQIITLSLQGKGHATMRMICNGKEQDVRFDNDEPTIAGNMKVKISEPGYVQVDLKGKKRDGGNFANITDLMVAYADGKVTCVHDFSNYWGRRGPSVHLGYTLPQGNDYEWFYNEVTVPQDGEVMHSYYMVAGFGEGYFGMQYNSKAERRILFSVWSPFDTQDPRNIPEDQRIRMLRRGDGVRIGEFGNEGSGGQSFMNYPWKAGTTYPFLMHVRPDGKGNTIYTAYFYATEEGQWRLIAEFLRPQTDTWYTHPHSFLENFNPEQGYLTRKVQFQNQWARTTDGRWVRPLHATFTNDGTAQAGVRLDYAGGQTADGKALFLKMGGFFNGNVQAGTHFPLPAYDNTQPPQIDWEALDKLGKTE</sequence>
<gene>
    <name evidence="3" type="ORF">K8W02_11265</name>
</gene>
<feature type="domain" description="DUF5077" evidence="2">
    <location>
        <begin position="32"/>
        <end position="145"/>
    </location>
</feature>
<organism evidence="3 4">
    <name type="scientific">Mediterranea massiliensis</name>
    <dbReference type="NCBI Taxonomy" id="1841865"/>
    <lineage>
        <taxon>Bacteria</taxon>
        <taxon>Pseudomonadati</taxon>
        <taxon>Bacteroidota</taxon>
        <taxon>Bacteroidia</taxon>
        <taxon>Bacteroidales</taxon>
        <taxon>Bacteroidaceae</taxon>
        <taxon>Mediterranea</taxon>
    </lineage>
</organism>
<dbReference type="Pfam" id="PF11958">
    <property type="entry name" value="DUF3472"/>
    <property type="match status" value="1"/>
</dbReference>
<dbReference type="InterPro" id="IPR021862">
    <property type="entry name" value="DUF3472"/>
</dbReference>
<accession>A0A921HY17</accession>
<dbReference type="InterPro" id="IPR031712">
    <property type="entry name" value="DUF5077"/>
</dbReference>
<dbReference type="EMBL" id="DYVX01000091">
    <property type="protein sequence ID" value="HJF92941.1"/>
    <property type="molecule type" value="Genomic_DNA"/>
</dbReference>
<dbReference type="Pfam" id="PF16871">
    <property type="entry name" value="DUF5077"/>
    <property type="match status" value="1"/>
</dbReference>
<evidence type="ECO:0000313" key="3">
    <source>
        <dbReference type="EMBL" id="HJF92941.1"/>
    </source>
</evidence>
<dbReference type="AlphaFoldDB" id="A0A921HY17"/>
<evidence type="ECO:0000313" key="4">
    <source>
        <dbReference type="Proteomes" id="UP000717835"/>
    </source>
</evidence>
<dbReference type="Proteomes" id="UP000717835">
    <property type="component" value="Unassembled WGS sequence"/>
</dbReference>
<reference evidence="3" key="2">
    <citation type="submission" date="2021-09" db="EMBL/GenBank/DDBJ databases">
        <authorList>
            <person name="Gilroy R."/>
        </authorList>
    </citation>
    <scope>NUCLEOTIDE SEQUENCE</scope>
    <source>
        <strain evidence="3">CHK55-1828</strain>
    </source>
</reference>